<dbReference type="Gramene" id="ABO96531">
    <property type="protein sequence ID" value="ABO96531"/>
    <property type="gene ID" value="OSTLU_32178"/>
</dbReference>
<name>A4RYX5_OSTLU</name>
<feature type="compositionally biased region" description="Low complexity" evidence="2">
    <location>
        <begin position="9"/>
        <end position="20"/>
    </location>
</feature>
<evidence type="ECO:0000256" key="2">
    <source>
        <dbReference type="SAM" id="MobiDB-lite"/>
    </source>
</evidence>
<evidence type="ECO:0000313" key="3">
    <source>
        <dbReference type="EMBL" id="ABO96531.1"/>
    </source>
</evidence>
<dbReference type="AlphaFoldDB" id="A4RYX5"/>
<dbReference type="STRING" id="436017.A4RYX5"/>
<sequence>MRRAGGATGDADALVDGARASGDDADAREAFVDALRRCATTLQVTALETAARAAREGGEKRASASERAREDAMDADETGERAVRAIERLASGLEDAASKSTTEVLDAATARATATLRELPENHARKVLDASSWTNAQRELIERVERALHDEYKARREMVAKRAQVTTTSFCYSARLNALKDVREEFARRVVSELHVAPQVTMDDVCDARYADLAVAGIKVTAGSDGLQSAVKKVLMGSVPDRGGRTDGSDRAAMPAFAARTDAPSGGRGGGGRGGGGDKPKPTPKPKKKGAVRW</sequence>
<feature type="compositionally biased region" description="Gly residues" evidence="2">
    <location>
        <begin position="266"/>
        <end position="275"/>
    </location>
</feature>
<dbReference type="Proteomes" id="UP000001568">
    <property type="component" value="Chromosome 6"/>
</dbReference>
<dbReference type="HOGENOM" id="CLU_947946_0_0_1"/>
<dbReference type="Pfam" id="PF10239">
    <property type="entry name" value="DUF2465"/>
    <property type="match status" value="1"/>
</dbReference>
<dbReference type="RefSeq" id="XP_001418238.1">
    <property type="nucleotide sequence ID" value="XM_001418201.1"/>
</dbReference>
<gene>
    <name evidence="3" type="ORF">OSTLU_32178</name>
</gene>
<feature type="region of interest" description="Disordered" evidence="2">
    <location>
        <begin position="52"/>
        <end position="80"/>
    </location>
</feature>
<comment type="similarity">
    <text evidence="1">Belongs to the FAM98 family.</text>
</comment>
<proteinExistence type="inferred from homology"/>
<keyword evidence="4" id="KW-1185">Reference proteome</keyword>
<feature type="compositionally biased region" description="Basic residues" evidence="2">
    <location>
        <begin position="282"/>
        <end position="294"/>
    </location>
</feature>
<organism evidence="3 4">
    <name type="scientific">Ostreococcus lucimarinus (strain CCE9901)</name>
    <dbReference type="NCBI Taxonomy" id="436017"/>
    <lineage>
        <taxon>Eukaryota</taxon>
        <taxon>Viridiplantae</taxon>
        <taxon>Chlorophyta</taxon>
        <taxon>Mamiellophyceae</taxon>
        <taxon>Mamiellales</taxon>
        <taxon>Bathycoccaceae</taxon>
        <taxon>Ostreococcus</taxon>
    </lineage>
</organism>
<evidence type="ECO:0000313" key="4">
    <source>
        <dbReference type="Proteomes" id="UP000001568"/>
    </source>
</evidence>
<feature type="region of interest" description="Disordered" evidence="2">
    <location>
        <begin position="1"/>
        <end position="22"/>
    </location>
</feature>
<dbReference type="PANTHER" id="PTHR31353:SF1">
    <property type="entry name" value="PROTEIN FAM98B"/>
    <property type="match status" value="1"/>
</dbReference>
<dbReference type="InterPro" id="IPR018797">
    <property type="entry name" value="FAM98"/>
</dbReference>
<feature type="region of interest" description="Disordered" evidence="2">
    <location>
        <begin position="238"/>
        <end position="294"/>
    </location>
</feature>
<dbReference type="EMBL" id="CP000586">
    <property type="protein sequence ID" value="ABO96531.1"/>
    <property type="molecule type" value="Genomic_DNA"/>
</dbReference>
<evidence type="ECO:0000256" key="1">
    <source>
        <dbReference type="ARBA" id="ARBA00007218"/>
    </source>
</evidence>
<dbReference type="PANTHER" id="PTHR31353">
    <property type="entry name" value="FAM98"/>
    <property type="match status" value="1"/>
</dbReference>
<dbReference type="KEGG" id="olu:OSTLU_32178"/>
<dbReference type="GeneID" id="5002337"/>
<feature type="compositionally biased region" description="Basic and acidic residues" evidence="2">
    <location>
        <begin position="53"/>
        <end position="80"/>
    </location>
</feature>
<protein>
    <submittedName>
        <fullName evidence="3">Uncharacterized protein</fullName>
    </submittedName>
</protein>
<reference evidence="3 4" key="1">
    <citation type="journal article" date="2007" name="Proc. Natl. Acad. Sci. U.S.A.">
        <title>The tiny eukaryote Ostreococcus provides genomic insights into the paradox of plankton speciation.</title>
        <authorList>
            <person name="Palenik B."/>
            <person name="Grimwood J."/>
            <person name="Aerts A."/>
            <person name="Rouze P."/>
            <person name="Salamov A."/>
            <person name="Putnam N."/>
            <person name="Dupont C."/>
            <person name="Jorgensen R."/>
            <person name="Derelle E."/>
            <person name="Rombauts S."/>
            <person name="Zhou K."/>
            <person name="Otillar R."/>
            <person name="Merchant S.S."/>
            <person name="Podell S."/>
            <person name="Gaasterland T."/>
            <person name="Napoli C."/>
            <person name="Gendler K."/>
            <person name="Manuell A."/>
            <person name="Tai V."/>
            <person name="Vallon O."/>
            <person name="Piganeau G."/>
            <person name="Jancek S."/>
            <person name="Heijde M."/>
            <person name="Jabbari K."/>
            <person name="Bowler C."/>
            <person name="Lohr M."/>
            <person name="Robbens S."/>
            <person name="Werner G."/>
            <person name="Dubchak I."/>
            <person name="Pazour G.J."/>
            <person name="Ren Q."/>
            <person name="Paulsen I."/>
            <person name="Delwiche C."/>
            <person name="Schmutz J."/>
            <person name="Rokhsar D."/>
            <person name="Van de Peer Y."/>
            <person name="Moreau H."/>
            <person name="Grigoriev I.V."/>
        </authorList>
    </citation>
    <scope>NUCLEOTIDE SEQUENCE [LARGE SCALE GENOMIC DNA]</scope>
    <source>
        <strain evidence="3 4">CCE9901</strain>
    </source>
</reference>
<dbReference type="eggNOG" id="KOG3973">
    <property type="taxonomic scope" value="Eukaryota"/>
</dbReference>
<dbReference type="OrthoDB" id="512356at2759"/>
<accession>A4RYX5</accession>